<dbReference type="InterPro" id="IPR036922">
    <property type="entry name" value="Rieske_2Fe-2S_sf"/>
</dbReference>
<dbReference type="SUPFAM" id="SSF50022">
    <property type="entry name" value="ISP domain"/>
    <property type="match status" value="1"/>
</dbReference>
<dbReference type="PANTHER" id="PTHR10134">
    <property type="entry name" value="CYTOCHROME B-C1 COMPLEX SUBUNIT RIESKE, MITOCHONDRIAL"/>
    <property type="match status" value="1"/>
</dbReference>
<keyword evidence="7" id="KW-1133">Transmembrane helix</keyword>
<evidence type="ECO:0000256" key="4">
    <source>
        <dbReference type="ARBA" id="ARBA00023014"/>
    </source>
</evidence>
<gene>
    <name evidence="9" type="ORF">DDZ16_15310</name>
</gene>
<dbReference type="CDD" id="cd03467">
    <property type="entry name" value="Rieske"/>
    <property type="match status" value="1"/>
</dbReference>
<keyword evidence="1" id="KW-0001">2Fe-2S</keyword>
<evidence type="ECO:0000313" key="9">
    <source>
        <dbReference type="EMBL" id="PWD98446.1"/>
    </source>
</evidence>
<feature type="transmembrane region" description="Helical" evidence="7">
    <location>
        <begin position="12"/>
        <end position="32"/>
    </location>
</feature>
<comment type="caution">
    <text evidence="9">The sequence shown here is derived from an EMBL/GenBank/DDBJ whole genome shotgun (WGS) entry which is preliminary data.</text>
</comment>
<evidence type="ECO:0000256" key="2">
    <source>
        <dbReference type="ARBA" id="ARBA00022723"/>
    </source>
</evidence>
<dbReference type="GO" id="GO:0046872">
    <property type="term" value="F:metal ion binding"/>
    <property type="evidence" value="ECO:0007669"/>
    <property type="project" value="UniProtKB-KW"/>
</dbReference>
<dbReference type="OrthoDB" id="165343at2"/>
<evidence type="ECO:0000256" key="6">
    <source>
        <dbReference type="ARBA" id="ARBA00034078"/>
    </source>
</evidence>
<feature type="domain" description="Rieske" evidence="8">
    <location>
        <begin position="45"/>
        <end position="137"/>
    </location>
</feature>
<dbReference type="Gene3D" id="2.102.10.10">
    <property type="entry name" value="Rieske [2Fe-2S] iron-sulphur domain"/>
    <property type="match status" value="1"/>
</dbReference>
<reference evidence="9 10" key="1">
    <citation type="submission" date="2018-05" db="EMBL/GenBank/DDBJ databases">
        <title>Marinilabilia rubrum sp. nov., isolated from saltern sediment.</title>
        <authorList>
            <person name="Zhang R."/>
        </authorList>
    </citation>
    <scope>NUCLEOTIDE SEQUENCE [LARGE SCALE GENOMIC DNA]</scope>
    <source>
        <strain evidence="9 10">WTE16</strain>
    </source>
</reference>
<evidence type="ECO:0000259" key="8">
    <source>
        <dbReference type="PROSITE" id="PS51296"/>
    </source>
</evidence>
<sequence length="156" mass="18227">MKKLKINRRKFFKRFLYSLVTLQFVYILFRLFKPQKEAADIEKFYDAGDVSFFQKGKMYPFGSEQFYLHRLTDGGFLALSSRCTHLGCTVQFNANNKRLECPCHASAFNTNGEVLSPPATRALDYYPVVFKNNRVLVDVNHPVRRNKHDNSQVKYV</sequence>
<evidence type="ECO:0000256" key="7">
    <source>
        <dbReference type="SAM" id="Phobius"/>
    </source>
</evidence>
<evidence type="ECO:0000256" key="1">
    <source>
        <dbReference type="ARBA" id="ARBA00022714"/>
    </source>
</evidence>
<name>A0A2U2B5X0_9BACT</name>
<organism evidence="9 10">
    <name type="scientific">Marinilabilia rubra</name>
    <dbReference type="NCBI Taxonomy" id="2162893"/>
    <lineage>
        <taxon>Bacteria</taxon>
        <taxon>Pseudomonadati</taxon>
        <taxon>Bacteroidota</taxon>
        <taxon>Bacteroidia</taxon>
        <taxon>Marinilabiliales</taxon>
        <taxon>Marinilabiliaceae</taxon>
        <taxon>Marinilabilia</taxon>
    </lineage>
</organism>
<evidence type="ECO:0000256" key="5">
    <source>
        <dbReference type="ARBA" id="ARBA00023157"/>
    </source>
</evidence>
<dbReference type="PRINTS" id="PR00162">
    <property type="entry name" value="RIESKE"/>
</dbReference>
<dbReference type="RefSeq" id="WP_109265358.1">
    <property type="nucleotide sequence ID" value="NZ_QEWP01000014.1"/>
</dbReference>
<keyword evidence="3" id="KW-0408">Iron</keyword>
<evidence type="ECO:0000256" key="3">
    <source>
        <dbReference type="ARBA" id="ARBA00023004"/>
    </source>
</evidence>
<dbReference type="AlphaFoldDB" id="A0A2U2B5X0"/>
<accession>A0A2U2B5X0</accession>
<dbReference type="GO" id="GO:0016020">
    <property type="term" value="C:membrane"/>
    <property type="evidence" value="ECO:0007669"/>
    <property type="project" value="InterPro"/>
</dbReference>
<comment type="cofactor">
    <cofactor evidence="6">
        <name>[2Fe-2S] cluster</name>
        <dbReference type="ChEBI" id="CHEBI:190135"/>
    </cofactor>
</comment>
<dbReference type="PROSITE" id="PS51296">
    <property type="entry name" value="RIESKE"/>
    <property type="match status" value="1"/>
</dbReference>
<keyword evidence="10" id="KW-1185">Reference proteome</keyword>
<keyword evidence="4" id="KW-0411">Iron-sulfur</keyword>
<dbReference type="InterPro" id="IPR014349">
    <property type="entry name" value="Rieske_Fe-S_prot"/>
</dbReference>
<keyword evidence="7" id="KW-0472">Membrane</keyword>
<evidence type="ECO:0000313" key="10">
    <source>
        <dbReference type="Proteomes" id="UP000244956"/>
    </source>
</evidence>
<dbReference type="GO" id="GO:0051537">
    <property type="term" value="F:2 iron, 2 sulfur cluster binding"/>
    <property type="evidence" value="ECO:0007669"/>
    <property type="project" value="UniProtKB-KW"/>
</dbReference>
<keyword evidence="5" id="KW-1015">Disulfide bond</keyword>
<dbReference type="Pfam" id="PF00355">
    <property type="entry name" value="Rieske"/>
    <property type="match status" value="1"/>
</dbReference>
<dbReference type="Proteomes" id="UP000244956">
    <property type="component" value="Unassembled WGS sequence"/>
</dbReference>
<proteinExistence type="predicted"/>
<dbReference type="InterPro" id="IPR017941">
    <property type="entry name" value="Rieske_2Fe-2S"/>
</dbReference>
<keyword evidence="7" id="KW-0812">Transmembrane</keyword>
<dbReference type="EMBL" id="QEWP01000014">
    <property type="protein sequence ID" value="PWD98446.1"/>
    <property type="molecule type" value="Genomic_DNA"/>
</dbReference>
<dbReference type="InterPro" id="IPR005805">
    <property type="entry name" value="Rieske_Fe-S_prot_C"/>
</dbReference>
<protein>
    <submittedName>
        <fullName evidence="9">(2Fe-2S)-binding protein</fullName>
    </submittedName>
</protein>
<keyword evidence="2" id="KW-0479">Metal-binding</keyword>